<evidence type="ECO:0000313" key="2">
    <source>
        <dbReference type="Proteomes" id="UP000000366"/>
    </source>
</evidence>
<protein>
    <submittedName>
        <fullName evidence="1">Uncharacterized protein</fullName>
    </submittedName>
</protein>
<gene>
    <name evidence="1" type="ordered locus">Mpe_B0257</name>
</gene>
<dbReference type="EMBL" id="CP000556">
    <property type="protein sequence ID" value="ABM97032.1"/>
    <property type="molecule type" value="Genomic_DNA"/>
</dbReference>
<evidence type="ECO:0000313" key="1">
    <source>
        <dbReference type="EMBL" id="ABM97032.1"/>
    </source>
</evidence>
<dbReference type="eggNOG" id="ENOG502ZN2T">
    <property type="taxonomic scope" value="Bacteria"/>
</dbReference>
<dbReference type="AlphaFoldDB" id="A2SN93"/>
<accession>A2SN93</accession>
<dbReference type="HOGENOM" id="CLU_2700551_0_0_4"/>
<geneLocation type="plasmid" evidence="1 2">
    <name>RPME01</name>
</geneLocation>
<keyword evidence="1" id="KW-0614">Plasmid</keyword>
<dbReference type="KEGG" id="mpt:Mpe_B0257"/>
<keyword evidence="2" id="KW-1185">Reference proteome</keyword>
<dbReference type="RefSeq" id="WP_011831620.1">
    <property type="nucleotide sequence ID" value="NC_008826.1"/>
</dbReference>
<sequence>MVIGAYEVTTEARGFMPCRWVATSPKKAEQLAHDLSVKHASDDRYPNPFWCSDGSRNLAKFYRGQRFAPGQTI</sequence>
<organism evidence="1 2">
    <name type="scientific">Methylibium petroleiphilum (strain ATCC BAA-1232 / LMG 22953 / PM1)</name>
    <dbReference type="NCBI Taxonomy" id="420662"/>
    <lineage>
        <taxon>Bacteria</taxon>
        <taxon>Pseudomonadati</taxon>
        <taxon>Pseudomonadota</taxon>
        <taxon>Betaproteobacteria</taxon>
        <taxon>Burkholderiales</taxon>
        <taxon>Sphaerotilaceae</taxon>
        <taxon>Methylibium</taxon>
    </lineage>
</organism>
<name>A2SN93_METPP</name>
<proteinExistence type="predicted"/>
<reference evidence="1 2" key="1">
    <citation type="journal article" date="2007" name="J. Bacteriol.">
        <title>Whole-genome analysis of the methyl tert-butyl ether-degrading beta-proteobacterium Methylibium petroleiphilum PM1.</title>
        <authorList>
            <person name="Kane S.R."/>
            <person name="Chakicherla A.Y."/>
            <person name="Chain P.S.G."/>
            <person name="Schmidt R."/>
            <person name="Shin M.W."/>
            <person name="Legler T.C."/>
            <person name="Scow K.M."/>
            <person name="Larimer F.W."/>
            <person name="Lucas S.M."/>
            <person name="Richardson P.M."/>
            <person name="Hristova K.R."/>
        </authorList>
    </citation>
    <scope>NUCLEOTIDE SEQUENCE [LARGE SCALE GENOMIC DNA]</scope>
    <source>
        <strain evidence="2">ATCC BAA-1232 / LMG 22953 / PM1</strain>
        <plasmid evidence="1 2">RPME01</plasmid>
    </source>
</reference>
<dbReference type="Proteomes" id="UP000000366">
    <property type="component" value="Plasmid RPME01"/>
</dbReference>